<dbReference type="WBParaSite" id="HPBE_0000782801-mRNA-1">
    <property type="protein sequence ID" value="HPBE_0000782801-mRNA-1"/>
    <property type="gene ID" value="HPBE_0000782801"/>
</dbReference>
<proteinExistence type="predicted"/>
<organism evidence="2 3">
    <name type="scientific">Heligmosomoides polygyrus</name>
    <name type="common">Parasitic roundworm</name>
    <dbReference type="NCBI Taxonomy" id="6339"/>
    <lineage>
        <taxon>Eukaryota</taxon>
        <taxon>Metazoa</taxon>
        <taxon>Ecdysozoa</taxon>
        <taxon>Nematoda</taxon>
        <taxon>Chromadorea</taxon>
        <taxon>Rhabditida</taxon>
        <taxon>Rhabditina</taxon>
        <taxon>Rhabditomorpha</taxon>
        <taxon>Strongyloidea</taxon>
        <taxon>Heligmosomidae</taxon>
        <taxon>Heligmosomoides</taxon>
    </lineage>
</organism>
<accession>A0A183FKW3</accession>
<gene>
    <name evidence="1" type="ORF">HPBE_LOCUS7829</name>
</gene>
<sequence>MIGLGFRRYLSMVGVDRVRESLQSEAVIGVGRKPSEIGERVVPERRGHQRRMTVIQDWSIEVGGQPSSSVYFCSLMICLGFPRRLTFFRFQSDVVIGVGGQPSKIGTSEWEDSHKFG</sequence>
<reference evidence="1 2" key="1">
    <citation type="submission" date="2018-11" db="EMBL/GenBank/DDBJ databases">
        <authorList>
            <consortium name="Pathogen Informatics"/>
        </authorList>
    </citation>
    <scope>NUCLEOTIDE SEQUENCE [LARGE SCALE GENOMIC DNA]</scope>
</reference>
<dbReference type="AlphaFoldDB" id="A0A183FKW3"/>
<evidence type="ECO:0000313" key="1">
    <source>
        <dbReference type="EMBL" id="VDO73787.1"/>
    </source>
</evidence>
<evidence type="ECO:0000313" key="3">
    <source>
        <dbReference type="WBParaSite" id="HPBE_0000782801-mRNA-1"/>
    </source>
</evidence>
<name>A0A183FKW3_HELPZ</name>
<keyword evidence="2" id="KW-1185">Reference proteome</keyword>
<dbReference type="Proteomes" id="UP000050761">
    <property type="component" value="Unassembled WGS sequence"/>
</dbReference>
<dbReference type="EMBL" id="UZAH01025985">
    <property type="protein sequence ID" value="VDO73787.1"/>
    <property type="molecule type" value="Genomic_DNA"/>
</dbReference>
<protein>
    <submittedName>
        <fullName evidence="1 3">Uncharacterized protein</fullName>
    </submittedName>
</protein>
<reference evidence="3" key="2">
    <citation type="submission" date="2019-09" db="UniProtKB">
        <authorList>
            <consortium name="WormBaseParasite"/>
        </authorList>
    </citation>
    <scope>IDENTIFICATION</scope>
</reference>
<accession>A0A3P7YP81</accession>
<evidence type="ECO:0000313" key="2">
    <source>
        <dbReference type="Proteomes" id="UP000050761"/>
    </source>
</evidence>